<reference evidence="2" key="2">
    <citation type="submission" date="2012-06" db="EMBL/GenBank/DDBJ databases">
        <authorList>
            <person name="Yu Y."/>
            <person name="Currie J."/>
            <person name="Lomeli R."/>
            <person name="Angelova A."/>
            <person name="Collura K."/>
            <person name="Wissotski M."/>
            <person name="Campos D."/>
            <person name="Kudrna D."/>
            <person name="Golser W."/>
            <person name="Ashely E."/>
            <person name="Descour A."/>
            <person name="Fernandes J."/>
            <person name="Soderlund C."/>
            <person name="Walbot V."/>
        </authorList>
    </citation>
    <scope>NUCLEOTIDE SEQUENCE</scope>
    <source>
        <strain evidence="2">B73</strain>
    </source>
</reference>
<reference evidence="2" key="1">
    <citation type="journal article" date="2009" name="PLoS Genet.">
        <title>Sequencing, mapping, and analysis of 27,455 maize full-length cDNAs.</title>
        <authorList>
            <person name="Soderlund C."/>
            <person name="Descour A."/>
            <person name="Kudrna D."/>
            <person name="Bomhoff M."/>
            <person name="Boyd L."/>
            <person name="Currie J."/>
            <person name="Angelova A."/>
            <person name="Collura K."/>
            <person name="Wissotski M."/>
            <person name="Ashley E."/>
            <person name="Morrow D."/>
            <person name="Fernandes J."/>
            <person name="Walbot V."/>
            <person name="Yu Y."/>
        </authorList>
    </citation>
    <scope>NUCLEOTIDE SEQUENCE</scope>
    <source>
        <strain evidence="2">B73</strain>
    </source>
</reference>
<feature type="region of interest" description="Disordered" evidence="1">
    <location>
        <begin position="1"/>
        <end position="37"/>
    </location>
</feature>
<evidence type="ECO:0000256" key="1">
    <source>
        <dbReference type="SAM" id="MobiDB-lite"/>
    </source>
</evidence>
<organism evidence="2">
    <name type="scientific">Zea mays</name>
    <name type="common">Maize</name>
    <dbReference type="NCBI Taxonomy" id="4577"/>
    <lineage>
        <taxon>Eukaryota</taxon>
        <taxon>Viridiplantae</taxon>
        <taxon>Streptophyta</taxon>
        <taxon>Embryophyta</taxon>
        <taxon>Tracheophyta</taxon>
        <taxon>Spermatophyta</taxon>
        <taxon>Magnoliopsida</taxon>
        <taxon>Liliopsida</taxon>
        <taxon>Poales</taxon>
        <taxon>Poaceae</taxon>
        <taxon>PACMAD clade</taxon>
        <taxon>Panicoideae</taxon>
        <taxon>Andropogonodae</taxon>
        <taxon>Andropogoneae</taxon>
        <taxon>Tripsacinae</taxon>
        <taxon>Zea</taxon>
    </lineage>
</organism>
<accession>C4J3M4</accession>
<evidence type="ECO:0000313" key="2">
    <source>
        <dbReference type="EMBL" id="ACR35774.1"/>
    </source>
</evidence>
<dbReference type="EMBL" id="BT085421">
    <property type="protein sequence ID" value="ACR35774.1"/>
    <property type="molecule type" value="mRNA"/>
</dbReference>
<sequence>MSAPCSRASRTPLLPTTAHDAYGRGASPSPSPPLAPAAYRSMGRLMRSTSSAITCGSNRCLPSQSRRPRTAAFRRSGGALVRLASSSASAARSTADAAGSTAASSASVASTA</sequence>
<name>C4J3M4_MAIZE</name>
<proteinExistence type="evidence at transcript level"/>
<protein>
    <submittedName>
        <fullName evidence="2">Uncharacterized protein</fullName>
    </submittedName>
</protein>
<feature type="region of interest" description="Disordered" evidence="1">
    <location>
        <begin position="84"/>
        <end position="112"/>
    </location>
</feature>
<dbReference type="AlphaFoldDB" id="C4J3M4"/>